<dbReference type="EMBL" id="OZ034814">
    <property type="protein sequence ID" value="CAL1361538.1"/>
    <property type="molecule type" value="Genomic_DNA"/>
</dbReference>
<dbReference type="AlphaFoldDB" id="A0AAV2D065"/>
<evidence type="ECO:0000313" key="1">
    <source>
        <dbReference type="EMBL" id="CAL1361538.1"/>
    </source>
</evidence>
<dbReference type="Proteomes" id="UP001497516">
    <property type="component" value="Chromosome 10"/>
</dbReference>
<keyword evidence="2" id="KW-1185">Reference proteome</keyword>
<reference evidence="1 2" key="1">
    <citation type="submission" date="2024-04" db="EMBL/GenBank/DDBJ databases">
        <authorList>
            <person name="Fracassetti M."/>
        </authorList>
    </citation>
    <scope>NUCLEOTIDE SEQUENCE [LARGE SCALE GENOMIC DNA]</scope>
</reference>
<name>A0AAV2D065_9ROSI</name>
<sequence>MLSQISSINRTSNATRQKLAVEIVLQLSSLLHPPYSQSCLPLPLNPQLLYPRPPLTTHRRFPFLLELNLRTVTTQRPPYRSTVVTFPNLDFRVFVPHHSLSSSAIPSLLLPSTGFGVAALCSFQLGLRDTWGFVTIGLPLG</sequence>
<proteinExistence type="predicted"/>
<protein>
    <submittedName>
        <fullName evidence="1">Uncharacterized protein</fullName>
    </submittedName>
</protein>
<accession>A0AAV2D065</accession>
<gene>
    <name evidence="1" type="ORF">LTRI10_LOCUS8908</name>
</gene>
<evidence type="ECO:0000313" key="2">
    <source>
        <dbReference type="Proteomes" id="UP001497516"/>
    </source>
</evidence>
<organism evidence="1 2">
    <name type="scientific">Linum trigynum</name>
    <dbReference type="NCBI Taxonomy" id="586398"/>
    <lineage>
        <taxon>Eukaryota</taxon>
        <taxon>Viridiplantae</taxon>
        <taxon>Streptophyta</taxon>
        <taxon>Embryophyta</taxon>
        <taxon>Tracheophyta</taxon>
        <taxon>Spermatophyta</taxon>
        <taxon>Magnoliopsida</taxon>
        <taxon>eudicotyledons</taxon>
        <taxon>Gunneridae</taxon>
        <taxon>Pentapetalae</taxon>
        <taxon>rosids</taxon>
        <taxon>fabids</taxon>
        <taxon>Malpighiales</taxon>
        <taxon>Linaceae</taxon>
        <taxon>Linum</taxon>
    </lineage>
</organism>